<evidence type="ECO:0000259" key="7">
    <source>
        <dbReference type="PROSITE" id="PS50067"/>
    </source>
</evidence>
<dbReference type="OMA" id="RICQVRW"/>
<evidence type="ECO:0000256" key="1">
    <source>
        <dbReference type="ARBA" id="ARBA00004496"/>
    </source>
</evidence>
<keyword evidence="6" id="KW-0505">Motor protein</keyword>
<keyword evidence="2" id="KW-0963">Cytoplasm</keyword>
<dbReference type="eggNOG" id="KOG0241">
    <property type="taxonomic scope" value="Eukaryota"/>
</dbReference>
<keyword evidence="5" id="KW-0175">Coiled coil</keyword>
<dbReference type="GO" id="GO:0008017">
    <property type="term" value="F:microtubule binding"/>
    <property type="evidence" value="ECO:0007669"/>
    <property type="project" value="InterPro"/>
</dbReference>
<dbReference type="InterPro" id="IPR001752">
    <property type="entry name" value="Kinesin_motor_dom"/>
</dbReference>
<dbReference type="Gene3D" id="3.40.850.10">
    <property type="entry name" value="Kinesin motor domain"/>
    <property type="match status" value="1"/>
</dbReference>
<dbReference type="EMBL" id="BDGX01000014">
    <property type="protein sequence ID" value="GAV49132.1"/>
    <property type="molecule type" value="Genomic_DNA"/>
</dbReference>
<dbReference type="PRINTS" id="PR00380">
    <property type="entry name" value="KINESINHEAVY"/>
</dbReference>
<dbReference type="GO" id="GO:0005737">
    <property type="term" value="C:cytoplasm"/>
    <property type="evidence" value="ECO:0007669"/>
    <property type="project" value="UniProtKB-SubCell"/>
</dbReference>
<evidence type="ECO:0000256" key="3">
    <source>
        <dbReference type="ARBA" id="ARBA00022741"/>
    </source>
</evidence>
<evidence type="ECO:0000313" key="9">
    <source>
        <dbReference type="Proteomes" id="UP000187013"/>
    </source>
</evidence>
<dbReference type="InterPro" id="IPR027417">
    <property type="entry name" value="P-loop_NTPase"/>
</dbReference>
<name>A0A1Q3A0D4_ZYGRO</name>
<feature type="domain" description="Kinesin motor" evidence="7">
    <location>
        <begin position="4"/>
        <end position="346"/>
    </location>
</feature>
<gene>
    <name evidence="8" type="ORF">ZYGR_0N05380</name>
</gene>
<dbReference type="PANTHER" id="PTHR47969:SF15">
    <property type="entry name" value="CHROMOSOME-ASSOCIATED KINESIN KIF4A-RELATED"/>
    <property type="match status" value="1"/>
</dbReference>
<dbReference type="GO" id="GO:0003777">
    <property type="term" value="F:microtubule motor activity"/>
    <property type="evidence" value="ECO:0007669"/>
    <property type="project" value="InterPro"/>
</dbReference>
<dbReference type="GO" id="GO:0005875">
    <property type="term" value="C:microtubule associated complex"/>
    <property type="evidence" value="ECO:0007669"/>
    <property type="project" value="TreeGrafter"/>
</dbReference>
<keyword evidence="3 6" id="KW-0547">Nucleotide-binding</keyword>
<dbReference type="Proteomes" id="UP000187013">
    <property type="component" value="Unassembled WGS sequence"/>
</dbReference>
<comment type="caution">
    <text evidence="8">The sequence shown here is derived from an EMBL/GenBank/DDBJ whole genome shotgun (WGS) entry which is preliminary data.</text>
</comment>
<evidence type="ECO:0000256" key="6">
    <source>
        <dbReference type="PROSITE-ProRule" id="PRU00283"/>
    </source>
</evidence>
<dbReference type="OrthoDB" id="3176171at2759"/>
<dbReference type="GO" id="GO:0007052">
    <property type="term" value="P:mitotic spindle organization"/>
    <property type="evidence" value="ECO:0007669"/>
    <property type="project" value="TreeGrafter"/>
</dbReference>
<organism evidence="8 9">
    <name type="scientific">Zygosaccharomyces rouxii</name>
    <dbReference type="NCBI Taxonomy" id="4956"/>
    <lineage>
        <taxon>Eukaryota</taxon>
        <taxon>Fungi</taxon>
        <taxon>Dikarya</taxon>
        <taxon>Ascomycota</taxon>
        <taxon>Saccharomycotina</taxon>
        <taxon>Saccharomycetes</taxon>
        <taxon>Saccharomycetales</taxon>
        <taxon>Saccharomycetaceae</taxon>
        <taxon>Zygosaccharomyces</taxon>
    </lineage>
</organism>
<dbReference type="GO" id="GO:0051231">
    <property type="term" value="P:spindle elongation"/>
    <property type="evidence" value="ECO:0007669"/>
    <property type="project" value="TreeGrafter"/>
</dbReference>
<evidence type="ECO:0000256" key="5">
    <source>
        <dbReference type="ARBA" id="ARBA00023054"/>
    </source>
</evidence>
<feature type="binding site" evidence="6">
    <location>
        <begin position="95"/>
        <end position="102"/>
    </location>
    <ligand>
        <name>ATP</name>
        <dbReference type="ChEBI" id="CHEBI:30616"/>
    </ligand>
</feature>
<dbReference type="GO" id="GO:0005524">
    <property type="term" value="F:ATP binding"/>
    <property type="evidence" value="ECO:0007669"/>
    <property type="project" value="UniProtKB-UniRule"/>
</dbReference>
<dbReference type="SUPFAM" id="SSF52540">
    <property type="entry name" value="P-loop containing nucleoside triphosphate hydrolases"/>
    <property type="match status" value="1"/>
</dbReference>
<dbReference type="InterPro" id="IPR027640">
    <property type="entry name" value="Kinesin-like_fam"/>
</dbReference>
<comment type="similarity">
    <text evidence="6">Belongs to the TRAFAC class myosin-kinesin ATPase superfamily. Kinesin family.</text>
</comment>
<dbReference type="Pfam" id="PF00225">
    <property type="entry name" value="Kinesin"/>
    <property type="match status" value="1"/>
</dbReference>
<protein>
    <recommendedName>
        <fullName evidence="7">Kinesin motor domain-containing protein</fullName>
    </recommendedName>
</protein>
<keyword evidence="4 6" id="KW-0067">ATP-binding</keyword>
<accession>A0A1Q3A0D4</accession>
<dbReference type="AlphaFoldDB" id="A0A1Q3A0D4"/>
<dbReference type="PANTHER" id="PTHR47969">
    <property type="entry name" value="CHROMOSOME-ASSOCIATED KINESIN KIF4A-RELATED"/>
    <property type="match status" value="1"/>
</dbReference>
<evidence type="ECO:0000256" key="2">
    <source>
        <dbReference type="ARBA" id="ARBA00022490"/>
    </source>
</evidence>
<evidence type="ECO:0000256" key="4">
    <source>
        <dbReference type="ARBA" id="ARBA00022840"/>
    </source>
</evidence>
<sequence length="478" mass="54720">MSDRIKVVVRVKKPQGNLPIVCKVHGDTISLINDDKKAFRLSSPQKNAAKEFRYDHCFGSTDSVDRDQSIIYESLVRGYVLHTLEGYNSCILAYGQTGSGKTFTMMGEKGNEGIVPRFCRELFEVFHMCHQDDQESDIITDFQVKCSFFEIYNEQVIDLLSSLSQRKCKIRERHDHSTFVEGLEEIAVHNVEELISCIHKGNENRTVRSTNMNQESSRSHAIFHISVNQKETHKKTGTVVECHSTCKLVDLAGSERLGSAAADGKIRQEGTSINKSLSILGRVISLLAEGDRQRSQMIPYRESALTWILKENLGGNSNTCLVACVSPENYYESLSTLRYASLTKKVKTNATINSMSHIEQMEELKAKLRELQKMINDKKPTSAHQHTLERRMEDIQRANFFLEQRMAKESQLADQSLQTARYERDLLASMVLQMIESFNWNQPLNDQAAELWERSQKLQNSFQKDRSFFDVTLQKYFT</sequence>
<proteinExistence type="inferred from homology"/>
<evidence type="ECO:0000313" key="8">
    <source>
        <dbReference type="EMBL" id="GAV49132.1"/>
    </source>
</evidence>
<dbReference type="GO" id="GO:0007018">
    <property type="term" value="P:microtubule-based movement"/>
    <property type="evidence" value="ECO:0007669"/>
    <property type="project" value="InterPro"/>
</dbReference>
<dbReference type="SMART" id="SM00129">
    <property type="entry name" value="KISc"/>
    <property type="match status" value="1"/>
</dbReference>
<dbReference type="PROSITE" id="PS50067">
    <property type="entry name" value="KINESIN_MOTOR_2"/>
    <property type="match status" value="1"/>
</dbReference>
<dbReference type="InterPro" id="IPR036961">
    <property type="entry name" value="Kinesin_motor_dom_sf"/>
</dbReference>
<comment type="subcellular location">
    <subcellularLocation>
        <location evidence="1">Cytoplasm</location>
    </subcellularLocation>
</comment>
<reference evidence="8 9" key="1">
    <citation type="submission" date="2016-08" db="EMBL/GenBank/DDBJ databases">
        <title>Draft genome sequence of allopolyploid Zygosaccharomyces rouxii.</title>
        <authorList>
            <person name="Watanabe J."/>
            <person name="Uehara K."/>
            <person name="Mogi Y."/>
            <person name="Tsukioka Y."/>
        </authorList>
    </citation>
    <scope>NUCLEOTIDE SEQUENCE [LARGE SCALE GENOMIC DNA]</scope>
    <source>
        <strain evidence="8 9">NBRC 110957</strain>
    </source>
</reference>